<keyword evidence="1" id="KW-1133">Transmembrane helix</keyword>
<dbReference type="RefSeq" id="XP_002671993.1">
    <property type="nucleotide sequence ID" value="XM_002671947.1"/>
</dbReference>
<feature type="transmembrane region" description="Helical" evidence="1">
    <location>
        <begin position="140"/>
        <end position="158"/>
    </location>
</feature>
<feature type="transmembrane region" description="Helical" evidence="1">
    <location>
        <begin position="330"/>
        <end position="353"/>
    </location>
</feature>
<dbReference type="EMBL" id="GG738901">
    <property type="protein sequence ID" value="EFC39249.1"/>
    <property type="molecule type" value="Genomic_DNA"/>
</dbReference>
<name>D2VV56_NAEGR</name>
<feature type="transmembrane region" description="Helical" evidence="1">
    <location>
        <begin position="97"/>
        <end position="120"/>
    </location>
</feature>
<gene>
    <name evidence="2" type="ORF">NAEGRDRAFT_72898</name>
</gene>
<dbReference type="KEGG" id="ngr:NAEGRDRAFT_72898"/>
<dbReference type="GeneID" id="8858462"/>
<dbReference type="AlphaFoldDB" id="D2VV56"/>
<accession>D2VV56</accession>
<evidence type="ECO:0000313" key="3">
    <source>
        <dbReference type="Proteomes" id="UP000006671"/>
    </source>
</evidence>
<dbReference type="InParanoid" id="D2VV56"/>
<sequence>MTFFTQFSSPTTINTLVSNFSNANCHPLLINLTRENPSLFRENVTSNDSFEYGLCPETLIALILTSCILFIYLITFIVSLVGVLWERRNQHIQARSFSLMLANMISNLILVLLVTLRIIVSKKYYPCFILSITFMLYPPLLTLPSILRGCRLYFLYLLNLKKKKLFGHEHHSTSLESIFNIEMSSSNNVSRRSSNTETIASSTLSTNEFIIGKETNLDEILSKKDRMILRLYEFLSSNKFIITCYILAFIVHLILWSILGGIELSVYDSTQSWVFMESGFFEAIHGCNIKSNILIVIGVQSVFYLISVFVIIVLCILSDRDTFNIKREELISVIILTVCAIIYTILGSIPAITTLVDYFIPYVLLFVLYAWLECIICVILPVFYSIRNRMRNQKDNSNVDNFILLLLKDKKAHDDY</sequence>
<feature type="transmembrane region" description="Helical" evidence="1">
    <location>
        <begin position="359"/>
        <end position="384"/>
    </location>
</feature>
<keyword evidence="1" id="KW-0812">Transmembrane</keyword>
<keyword evidence="3" id="KW-1185">Reference proteome</keyword>
<evidence type="ECO:0000256" key="1">
    <source>
        <dbReference type="SAM" id="Phobius"/>
    </source>
</evidence>
<reference evidence="2 3" key="1">
    <citation type="journal article" date="2010" name="Cell">
        <title>The genome of Naegleria gruberi illuminates early eukaryotic versatility.</title>
        <authorList>
            <person name="Fritz-Laylin L.K."/>
            <person name="Prochnik S.E."/>
            <person name="Ginger M.L."/>
            <person name="Dacks J.B."/>
            <person name="Carpenter M.L."/>
            <person name="Field M.C."/>
            <person name="Kuo A."/>
            <person name="Paredez A."/>
            <person name="Chapman J."/>
            <person name="Pham J."/>
            <person name="Shu S."/>
            <person name="Neupane R."/>
            <person name="Cipriano M."/>
            <person name="Mancuso J."/>
            <person name="Tu H."/>
            <person name="Salamov A."/>
            <person name="Lindquist E."/>
            <person name="Shapiro H."/>
            <person name="Lucas S."/>
            <person name="Grigoriev I.V."/>
            <person name="Cande W.Z."/>
            <person name="Fulton C."/>
            <person name="Rokhsar D.S."/>
            <person name="Dawson S.C."/>
        </authorList>
    </citation>
    <scope>NUCLEOTIDE SEQUENCE [LARGE SCALE GENOMIC DNA]</scope>
    <source>
        <strain evidence="2 3">NEG-M</strain>
    </source>
</reference>
<feature type="transmembrane region" description="Helical" evidence="1">
    <location>
        <begin position="59"/>
        <end position="85"/>
    </location>
</feature>
<organism evidence="3">
    <name type="scientific">Naegleria gruberi</name>
    <name type="common">Amoeba</name>
    <dbReference type="NCBI Taxonomy" id="5762"/>
    <lineage>
        <taxon>Eukaryota</taxon>
        <taxon>Discoba</taxon>
        <taxon>Heterolobosea</taxon>
        <taxon>Tetramitia</taxon>
        <taxon>Eutetramitia</taxon>
        <taxon>Vahlkampfiidae</taxon>
        <taxon>Naegleria</taxon>
    </lineage>
</organism>
<dbReference type="Proteomes" id="UP000006671">
    <property type="component" value="Unassembled WGS sequence"/>
</dbReference>
<keyword evidence="1" id="KW-0472">Membrane</keyword>
<dbReference type="VEuPathDB" id="AmoebaDB:NAEGRDRAFT_72898"/>
<proteinExistence type="predicted"/>
<evidence type="ECO:0000313" key="2">
    <source>
        <dbReference type="EMBL" id="EFC39249.1"/>
    </source>
</evidence>
<protein>
    <submittedName>
        <fullName evidence="2">Predicted protein</fullName>
    </submittedName>
</protein>
<feature type="transmembrane region" description="Helical" evidence="1">
    <location>
        <begin position="293"/>
        <end position="318"/>
    </location>
</feature>
<feature type="transmembrane region" description="Helical" evidence="1">
    <location>
        <begin position="240"/>
        <end position="259"/>
    </location>
</feature>